<accession>A0A816M9Y2</accession>
<sequence length="53" mass="5762">MLQLFMSPSKPSSGAFKLVSFVFTRCQVCGGSIEAHMRSPVSDPIRSLSEPCN</sequence>
<reference evidence="1" key="1">
    <citation type="submission" date="2021-01" db="EMBL/GenBank/DDBJ databases">
        <authorList>
            <consortium name="Genoscope - CEA"/>
            <person name="William W."/>
        </authorList>
    </citation>
    <scope>NUCLEOTIDE SEQUENCE</scope>
</reference>
<dbReference type="Proteomes" id="UP001295469">
    <property type="component" value="Chromosome C07"/>
</dbReference>
<dbReference type="AlphaFoldDB" id="A0A816M9Y2"/>
<evidence type="ECO:0000313" key="1">
    <source>
        <dbReference type="EMBL" id="CAF1998182.1"/>
    </source>
</evidence>
<dbReference type="EMBL" id="HG994371">
    <property type="protein sequence ID" value="CAF1998182.1"/>
    <property type="molecule type" value="Genomic_DNA"/>
</dbReference>
<protein>
    <submittedName>
        <fullName evidence="1">(rape) hypothetical protein</fullName>
    </submittedName>
</protein>
<gene>
    <name evidence="1" type="ORF">DARMORV10_C07P32230.1</name>
</gene>
<organism evidence="1">
    <name type="scientific">Brassica napus</name>
    <name type="common">Rape</name>
    <dbReference type="NCBI Taxonomy" id="3708"/>
    <lineage>
        <taxon>Eukaryota</taxon>
        <taxon>Viridiplantae</taxon>
        <taxon>Streptophyta</taxon>
        <taxon>Embryophyta</taxon>
        <taxon>Tracheophyta</taxon>
        <taxon>Spermatophyta</taxon>
        <taxon>Magnoliopsida</taxon>
        <taxon>eudicotyledons</taxon>
        <taxon>Gunneridae</taxon>
        <taxon>Pentapetalae</taxon>
        <taxon>rosids</taxon>
        <taxon>malvids</taxon>
        <taxon>Brassicales</taxon>
        <taxon>Brassicaceae</taxon>
        <taxon>Brassiceae</taxon>
        <taxon>Brassica</taxon>
    </lineage>
</organism>
<name>A0A816M9Y2_BRANA</name>
<proteinExistence type="predicted"/>